<dbReference type="Proteomes" id="UP000779809">
    <property type="component" value="Unassembled WGS sequence"/>
</dbReference>
<dbReference type="InterPro" id="IPR036515">
    <property type="entry name" value="Transposase_17_sf"/>
</dbReference>
<dbReference type="PANTHER" id="PTHR36966">
    <property type="entry name" value="REP-ASSOCIATED TYROSINE TRANSPOSASE"/>
    <property type="match status" value="1"/>
</dbReference>
<evidence type="ECO:0000313" key="2">
    <source>
        <dbReference type="EMBL" id="MBI2677161.1"/>
    </source>
</evidence>
<dbReference type="Gene3D" id="3.30.70.1290">
    <property type="entry name" value="Transposase IS200-like"/>
    <property type="match status" value="1"/>
</dbReference>
<reference evidence="2" key="1">
    <citation type="submission" date="2020-07" db="EMBL/GenBank/DDBJ databases">
        <title>Huge and variable diversity of episymbiotic CPR bacteria and DPANN archaea in groundwater ecosystems.</title>
        <authorList>
            <person name="He C.Y."/>
            <person name="Keren R."/>
            <person name="Whittaker M."/>
            <person name="Farag I.F."/>
            <person name="Doudna J."/>
            <person name="Cate J.H.D."/>
            <person name="Banfield J.F."/>
        </authorList>
    </citation>
    <scope>NUCLEOTIDE SEQUENCE</scope>
    <source>
        <strain evidence="2">NC_groundwater_580_Pr5_B-0.1um_64_19</strain>
    </source>
</reference>
<dbReference type="InterPro" id="IPR002686">
    <property type="entry name" value="Transposase_17"/>
</dbReference>
<gene>
    <name evidence="2" type="ORF">HYX28_00085</name>
</gene>
<comment type="caution">
    <text evidence="2">The sequence shown here is derived from an EMBL/GenBank/DDBJ whole genome shotgun (WGS) entry which is preliminary data.</text>
</comment>
<proteinExistence type="predicted"/>
<dbReference type="AlphaFoldDB" id="A0A932A6P7"/>
<dbReference type="EMBL" id="JACPNR010000001">
    <property type="protein sequence ID" value="MBI2677161.1"/>
    <property type="molecule type" value="Genomic_DNA"/>
</dbReference>
<dbReference type="PANTHER" id="PTHR36966:SF1">
    <property type="entry name" value="REP-ASSOCIATED TYROSINE TRANSPOSASE"/>
    <property type="match status" value="1"/>
</dbReference>
<feature type="domain" description="Transposase IS200-like" evidence="1">
    <location>
        <begin position="12"/>
        <end position="127"/>
    </location>
</feature>
<name>A0A932A6P7_9BACT</name>
<dbReference type="GO" id="GO:0006313">
    <property type="term" value="P:DNA transposition"/>
    <property type="evidence" value="ECO:0007669"/>
    <property type="project" value="InterPro"/>
</dbReference>
<evidence type="ECO:0000313" key="3">
    <source>
        <dbReference type="Proteomes" id="UP000779809"/>
    </source>
</evidence>
<sequence>MMTIPKRHPDGTEGKTFFVSTAAESHRFLLQTDRMKNLVIEVLYEYRKTGEFLLHEFVIMPNHLHLIVSVPEGSSLSRVMQLIKGRSSYEAKKRFGIPLTIWQRGFSDDYLPNAEKYASFRRYLLENPVKARLVERSEEYPYCSSFPGVVLDPSPFMSRAKAR</sequence>
<dbReference type="SUPFAM" id="SSF143422">
    <property type="entry name" value="Transposase IS200-like"/>
    <property type="match status" value="1"/>
</dbReference>
<accession>A0A932A6P7</accession>
<dbReference type="InterPro" id="IPR052715">
    <property type="entry name" value="RAYT_transposase"/>
</dbReference>
<dbReference type="SMART" id="SM01321">
    <property type="entry name" value="Y1_Tnp"/>
    <property type="match status" value="1"/>
</dbReference>
<evidence type="ECO:0000259" key="1">
    <source>
        <dbReference type="SMART" id="SM01321"/>
    </source>
</evidence>
<dbReference type="NCBIfam" id="NF047646">
    <property type="entry name" value="REP_Tyr_transpos"/>
    <property type="match status" value="1"/>
</dbReference>
<dbReference type="GO" id="GO:0043565">
    <property type="term" value="F:sequence-specific DNA binding"/>
    <property type="evidence" value="ECO:0007669"/>
    <property type="project" value="TreeGrafter"/>
</dbReference>
<organism evidence="2 3">
    <name type="scientific">Candidatus Korobacter versatilis</name>
    <dbReference type="NCBI Taxonomy" id="658062"/>
    <lineage>
        <taxon>Bacteria</taxon>
        <taxon>Pseudomonadati</taxon>
        <taxon>Acidobacteriota</taxon>
        <taxon>Terriglobia</taxon>
        <taxon>Terriglobales</taxon>
        <taxon>Candidatus Korobacteraceae</taxon>
        <taxon>Candidatus Korobacter</taxon>
    </lineage>
</organism>
<dbReference type="GO" id="GO:0004803">
    <property type="term" value="F:transposase activity"/>
    <property type="evidence" value="ECO:0007669"/>
    <property type="project" value="InterPro"/>
</dbReference>
<dbReference type="Pfam" id="PF01797">
    <property type="entry name" value="Y1_Tnp"/>
    <property type="match status" value="1"/>
</dbReference>
<protein>
    <submittedName>
        <fullName evidence="2">Transposase</fullName>
    </submittedName>
</protein>